<dbReference type="PANTHER" id="PTHR48041">
    <property type="entry name" value="ABC TRANSPORTER G FAMILY MEMBER 28"/>
    <property type="match status" value="1"/>
</dbReference>
<gene>
    <name evidence="8" type="ORF">AAG570_013670</name>
</gene>
<dbReference type="AlphaFoldDB" id="A0ABD0YER2"/>
<name>A0ABD0YER2_9HEMI</name>
<organism evidence="8 9">
    <name type="scientific">Ranatra chinensis</name>
    <dbReference type="NCBI Taxonomy" id="642074"/>
    <lineage>
        <taxon>Eukaryota</taxon>
        <taxon>Metazoa</taxon>
        <taxon>Ecdysozoa</taxon>
        <taxon>Arthropoda</taxon>
        <taxon>Hexapoda</taxon>
        <taxon>Insecta</taxon>
        <taxon>Pterygota</taxon>
        <taxon>Neoptera</taxon>
        <taxon>Paraneoptera</taxon>
        <taxon>Hemiptera</taxon>
        <taxon>Heteroptera</taxon>
        <taxon>Panheteroptera</taxon>
        <taxon>Nepomorpha</taxon>
        <taxon>Nepidae</taxon>
        <taxon>Ranatrinae</taxon>
        <taxon>Ranatra</taxon>
    </lineage>
</organism>
<dbReference type="Gene3D" id="3.40.50.300">
    <property type="entry name" value="P-loop containing nucleotide triphosphate hydrolases"/>
    <property type="match status" value="1"/>
</dbReference>
<dbReference type="Proteomes" id="UP001558652">
    <property type="component" value="Unassembled WGS sequence"/>
</dbReference>
<dbReference type="InterPro" id="IPR003439">
    <property type="entry name" value="ABC_transporter-like_ATP-bd"/>
</dbReference>
<keyword evidence="3" id="KW-0813">Transport</keyword>
<feature type="domain" description="ABC transporter" evidence="7">
    <location>
        <begin position="2"/>
        <end position="85"/>
    </location>
</feature>
<keyword evidence="9" id="KW-1185">Reference proteome</keyword>
<evidence type="ECO:0000313" key="8">
    <source>
        <dbReference type="EMBL" id="KAL1129139.1"/>
    </source>
</evidence>
<evidence type="ECO:0000256" key="4">
    <source>
        <dbReference type="ARBA" id="ARBA00022692"/>
    </source>
</evidence>
<evidence type="ECO:0000256" key="2">
    <source>
        <dbReference type="ARBA" id="ARBA00005814"/>
    </source>
</evidence>
<evidence type="ECO:0000313" key="9">
    <source>
        <dbReference type="Proteomes" id="UP001558652"/>
    </source>
</evidence>
<keyword evidence="5" id="KW-1133">Transmembrane helix</keyword>
<dbReference type="SUPFAM" id="SSF52540">
    <property type="entry name" value="P-loop containing nucleoside triphosphate hydrolases"/>
    <property type="match status" value="1"/>
</dbReference>
<dbReference type="PANTHER" id="PTHR48041:SF105">
    <property type="entry name" value="FI02074P"/>
    <property type="match status" value="1"/>
</dbReference>
<proteinExistence type="inferred from homology"/>
<evidence type="ECO:0000256" key="1">
    <source>
        <dbReference type="ARBA" id="ARBA00004141"/>
    </source>
</evidence>
<keyword evidence="4" id="KW-0812">Transmembrane</keyword>
<evidence type="ECO:0000256" key="3">
    <source>
        <dbReference type="ARBA" id="ARBA00022448"/>
    </source>
</evidence>
<dbReference type="EMBL" id="JBFDAA010000009">
    <property type="protein sequence ID" value="KAL1129139.1"/>
    <property type="molecule type" value="Genomic_DNA"/>
</dbReference>
<evidence type="ECO:0000256" key="6">
    <source>
        <dbReference type="ARBA" id="ARBA00023136"/>
    </source>
</evidence>
<accession>A0ABD0YER2</accession>
<keyword evidence="6" id="KW-0472">Membrane</keyword>
<comment type="subcellular location">
    <subcellularLocation>
        <location evidence="1">Membrane</location>
        <topology evidence="1">Multi-pass membrane protein</topology>
    </subcellularLocation>
</comment>
<protein>
    <recommendedName>
        <fullName evidence="7">ABC transporter domain-containing protein</fullName>
    </recommendedName>
</protein>
<sequence>MQEDSLQPFLSLEELLFHVATLKLPRHYTGKQKKAVVEEIITSFGLEGCRDQRTESLSGGQRRRLYVAMELVDNPPVIFLDEPTTGLDNVSAGSILRLLQHVAHQGRTVICTIHQPSAKHFRYFDRVYVVGKGKCIYHGSTDHLVPFLSSAGLPCPINHNPADFSKLSISKNHLL</sequence>
<reference evidence="8 9" key="1">
    <citation type="submission" date="2024-07" db="EMBL/GenBank/DDBJ databases">
        <title>Chromosome-level genome assembly of the water stick insect Ranatra chinensis (Heteroptera: Nepidae).</title>
        <authorList>
            <person name="Liu X."/>
        </authorList>
    </citation>
    <scope>NUCLEOTIDE SEQUENCE [LARGE SCALE GENOMIC DNA]</scope>
    <source>
        <strain evidence="8">Cailab_2021Rc</strain>
        <tissue evidence="8">Muscle</tissue>
    </source>
</reference>
<dbReference type="InterPro" id="IPR027417">
    <property type="entry name" value="P-loop_NTPase"/>
</dbReference>
<comment type="caution">
    <text evidence="8">The sequence shown here is derived from an EMBL/GenBank/DDBJ whole genome shotgun (WGS) entry which is preliminary data.</text>
</comment>
<dbReference type="GO" id="GO:0016020">
    <property type="term" value="C:membrane"/>
    <property type="evidence" value="ECO:0007669"/>
    <property type="project" value="UniProtKB-SubCell"/>
</dbReference>
<dbReference type="InterPro" id="IPR050352">
    <property type="entry name" value="ABCG_transporters"/>
</dbReference>
<evidence type="ECO:0000256" key="5">
    <source>
        <dbReference type="ARBA" id="ARBA00022989"/>
    </source>
</evidence>
<dbReference type="Pfam" id="PF00005">
    <property type="entry name" value="ABC_tran"/>
    <property type="match status" value="1"/>
</dbReference>
<comment type="similarity">
    <text evidence="2">Belongs to the ABC transporter superfamily. ABCG family. Eye pigment precursor importer (TC 3.A.1.204) subfamily.</text>
</comment>
<evidence type="ECO:0000259" key="7">
    <source>
        <dbReference type="Pfam" id="PF00005"/>
    </source>
</evidence>